<dbReference type="EMBL" id="AHHD01000526">
    <property type="protein sequence ID" value="EKG10143.1"/>
    <property type="molecule type" value="Genomic_DNA"/>
</dbReference>
<evidence type="ECO:0000313" key="2">
    <source>
        <dbReference type="EMBL" id="EKG10143.1"/>
    </source>
</evidence>
<dbReference type="OrthoDB" id="6692864at2759"/>
<proteinExistence type="predicted"/>
<sequence length="433" mass="48248">MRCVKAAWYAQTGGNPEYCSLNQTRDLDLHRARRKAWDRAFSMKALDNYVPRLAIHCDKLIKQLQARKDQAIDIQKWASFFAFDVMGDVGLGKGFGTLDSGEDHPGIAAVHDSMYAVGLMTPVPWLISLLTAIPGAASAIQDFQKYCAGAVEEKEKVGRTASQRVHTSDAPFQTLNKDTEPADIMSWILKAKYENDRSAPPGVQALHEDSRLIIAAGRYVPVRHFPSSLKPSLTTIPSDTTLAALTNLTYYLCRHPAAQKSLQASLDAACPAGAASFSYDAIKSLPWLDAVINETMRLWPPAPAAMPRLTPPEGLQIGDVWIPGNVTVAVPPYTVQRDPRNFERPDEFLPERWTEGRAKPEEGGFMPFSRGPANCAGKNFAKMELRMVVARLFWEFEFELVEDERAARYEERLMDTVSLTVPGLNVRIRQRRA</sequence>
<dbReference type="InterPro" id="IPR036396">
    <property type="entry name" value="Cyt_P450_sf"/>
</dbReference>
<dbReference type="InterPro" id="IPR050121">
    <property type="entry name" value="Cytochrome_P450_monoxygenase"/>
</dbReference>
<protein>
    <submittedName>
        <fullName evidence="2">Cytochrome P450</fullName>
    </submittedName>
</protein>
<comment type="cofactor">
    <cofactor evidence="1">
        <name>heme</name>
        <dbReference type="ChEBI" id="CHEBI:30413"/>
    </cofactor>
</comment>
<accession>K2R799</accession>
<evidence type="ECO:0000256" key="1">
    <source>
        <dbReference type="PIRSR" id="PIRSR602401-1"/>
    </source>
</evidence>
<dbReference type="InterPro" id="IPR002401">
    <property type="entry name" value="Cyt_P450_E_grp-I"/>
</dbReference>
<dbReference type="PRINTS" id="PR00463">
    <property type="entry name" value="EP450I"/>
</dbReference>
<keyword evidence="1" id="KW-0408">Iron</keyword>
<dbReference type="Pfam" id="PF00067">
    <property type="entry name" value="p450"/>
    <property type="match status" value="2"/>
</dbReference>
<keyword evidence="1" id="KW-0479">Metal-binding</keyword>
<comment type="caution">
    <text evidence="2">The sequence shown here is derived from an EMBL/GenBank/DDBJ whole genome shotgun (WGS) entry which is preliminary data.</text>
</comment>
<dbReference type="GO" id="GO:0005506">
    <property type="term" value="F:iron ion binding"/>
    <property type="evidence" value="ECO:0007669"/>
    <property type="project" value="InterPro"/>
</dbReference>
<dbReference type="PANTHER" id="PTHR24305">
    <property type="entry name" value="CYTOCHROME P450"/>
    <property type="match status" value="1"/>
</dbReference>
<reference evidence="2 3" key="1">
    <citation type="journal article" date="2012" name="BMC Genomics">
        <title>Tools to kill: Genome of one of the most destructive plant pathogenic fungi Macrophomina phaseolina.</title>
        <authorList>
            <person name="Islam M.S."/>
            <person name="Haque M.S."/>
            <person name="Islam M.M."/>
            <person name="Emdad E.M."/>
            <person name="Halim A."/>
            <person name="Hossen Q.M.M."/>
            <person name="Hossain M.Z."/>
            <person name="Ahmed B."/>
            <person name="Rahim S."/>
            <person name="Rahman M.S."/>
            <person name="Alam M.M."/>
            <person name="Hou S."/>
            <person name="Wan X."/>
            <person name="Saito J.A."/>
            <person name="Alam M."/>
        </authorList>
    </citation>
    <scope>NUCLEOTIDE SEQUENCE [LARGE SCALE GENOMIC DNA]</scope>
    <source>
        <strain evidence="2 3">MS6</strain>
    </source>
</reference>
<dbReference type="InParanoid" id="K2R799"/>
<dbReference type="VEuPathDB" id="FungiDB:MPH_12743"/>
<dbReference type="PRINTS" id="PR00385">
    <property type="entry name" value="P450"/>
</dbReference>
<dbReference type="Proteomes" id="UP000007129">
    <property type="component" value="Unassembled WGS sequence"/>
</dbReference>
<dbReference type="SUPFAM" id="SSF48264">
    <property type="entry name" value="Cytochrome P450"/>
    <property type="match status" value="1"/>
</dbReference>
<dbReference type="GO" id="GO:0016705">
    <property type="term" value="F:oxidoreductase activity, acting on paired donors, with incorporation or reduction of molecular oxygen"/>
    <property type="evidence" value="ECO:0007669"/>
    <property type="project" value="InterPro"/>
</dbReference>
<dbReference type="PANTHER" id="PTHR24305:SF78">
    <property type="entry name" value="P450, PUTATIVE (EUROFUNG)-RELATED"/>
    <property type="match status" value="1"/>
</dbReference>
<dbReference type="GO" id="GO:0020037">
    <property type="term" value="F:heme binding"/>
    <property type="evidence" value="ECO:0007669"/>
    <property type="project" value="InterPro"/>
</dbReference>
<gene>
    <name evidence="2" type="ORF">MPH_12743</name>
</gene>
<name>K2R799_MACPH</name>
<feature type="binding site" description="axial binding residue" evidence="1">
    <location>
        <position position="375"/>
    </location>
    <ligand>
        <name>heme</name>
        <dbReference type="ChEBI" id="CHEBI:30413"/>
    </ligand>
    <ligandPart>
        <name>Fe</name>
        <dbReference type="ChEBI" id="CHEBI:18248"/>
    </ligandPart>
</feature>
<dbReference type="AlphaFoldDB" id="K2R799"/>
<keyword evidence="1" id="KW-0349">Heme</keyword>
<evidence type="ECO:0000313" key="3">
    <source>
        <dbReference type="Proteomes" id="UP000007129"/>
    </source>
</evidence>
<dbReference type="STRING" id="1126212.K2R799"/>
<organism evidence="2 3">
    <name type="scientific">Macrophomina phaseolina (strain MS6)</name>
    <name type="common">Charcoal rot fungus</name>
    <dbReference type="NCBI Taxonomy" id="1126212"/>
    <lineage>
        <taxon>Eukaryota</taxon>
        <taxon>Fungi</taxon>
        <taxon>Dikarya</taxon>
        <taxon>Ascomycota</taxon>
        <taxon>Pezizomycotina</taxon>
        <taxon>Dothideomycetes</taxon>
        <taxon>Dothideomycetes incertae sedis</taxon>
        <taxon>Botryosphaeriales</taxon>
        <taxon>Botryosphaeriaceae</taxon>
        <taxon>Macrophomina</taxon>
    </lineage>
</organism>
<dbReference type="Gene3D" id="1.10.630.10">
    <property type="entry name" value="Cytochrome P450"/>
    <property type="match status" value="1"/>
</dbReference>
<dbReference type="GO" id="GO:0004497">
    <property type="term" value="F:monooxygenase activity"/>
    <property type="evidence" value="ECO:0007669"/>
    <property type="project" value="InterPro"/>
</dbReference>
<dbReference type="eggNOG" id="KOG0157">
    <property type="taxonomic scope" value="Eukaryota"/>
</dbReference>
<dbReference type="CDD" id="cd11061">
    <property type="entry name" value="CYP67-like"/>
    <property type="match status" value="1"/>
</dbReference>
<dbReference type="HOGENOM" id="CLU_001570_14_10_1"/>
<dbReference type="InterPro" id="IPR001128">
    <property type="entry name" value="Cyt_P450"/>
</dbReference>